<reference evidence="2 5" key="1">
    <citation type="submission" date="2015-09" db="EMBL/GenBank/DDBJ databases">
        <title>Genome announcement of multiple Pseudomonas syringae strains.</title>
        <authorList>
            <person name="Thakur S."/>
            <person name="Wang P.W."/>
            <person name="Gong Y."/>
            <person name="Weir B.S."/>
            <person name="Guttman D.S."/>
        </authorList>
    </citation>
    <scope>NUCLEOTIDE SEQUENCE [LARGE SCALE GENOMIC DNA]</scope>
    <source>
        <strain evidence="2 5">ICMP4455</strain>
    </source>
</reference>
<dbReference type="EMBL" id="RBPV01000462">
    <property type="protein sequence ID" value="RMO50454.1"/>
    <property type="molecule type" value="Genomic_DNA"/>
</dbReference>
<sequence>MMVGMGRIKGWLEMSAEHRKLIGIPDGHGLKHTGSKSEQRKGRDTDIDFYDETDAEGNVIAQYEVRDSMSIYPPQGTTLSFRKL</sequence>
<dbReference type="EMBL" id="RBOA01000093">
    <property type="protein sequence ID" value="RMM02726.1"/>
    <property type="molecule type" value="Genomic_DNA"/>
</dbReference>
<evidence type="ECO:0000313" key="6">
    <source>
        <dbReference type="Proteomes" id="UP000272627"/>
    </source>
</evidence>
<name>A0A0P9S314_PSEA0</name>
<evidence type="ECO:0000256" key="1">
    <source>
        <dbReference type="SAM" id="MobiDB-lite"/>
    </source>
</evidence>
<gene>
    <name evidence="2" type="ORF">ALO70_00696</name>
    <name evidence="4" type="ORF">ALQ39_03524</name>
    <name evidence="3" type="ORF">ALQ86_01064</name>
</gene>
<evidence type="ECO:0000313" key="3">
    <source>
        <dbReference type="EMBL" id="RMM02726.1"/>
    </source>
</evidence>
<dbReference type="RefSeq" id="WP_207797419.1">
    <property type="nucleotide sequence ID" value="NZ_BMZY01000005.1"/>
</dbReference>
<protein>
    <submittedName>
        <fullName evidence="2">Uncharacterized protein</fullName>
    </submittedName>
</protein>
<dbReference type="PATRIC" id="fig|129137.4.peg.1053"/>
<organism evidence="2 5">
    <name type="scientific">Pseudomonas amygdali pv. eriobotryae</name>
    <dbReference type="NCBI Taxonomy" id="129137"/>
    <lineage>
        <taxon>Bacteria</taxon>
        <taxon>Pseudomonadati</taxon>
        <taxon>Pseudomonadota</taxon>
        <taxon>Gammaproteobacteria</taxon>
        <taxon>Pseudomonadales</taxon>
        <taxon>Pseudomonadaceae</taxon>
        <taxon>Pseudomonas</taxon>
        <taxon>Pseudomonas amygdali</taxon>
    </lineage>
</organism>
<dbReference type="Proteomes" id="UP000272627">
    <property type="component" value="Unassembled WGS sequence"/>
</dbReference>
<feature type="compositionally biased region" description="Basic and acidic residues" evidence="1">
    <location>
        <begin position="35"/>
        <end position="44"/>
    </location>
</feature>
<evidence type="ECO:0000313" key="2">
    <source>
        <dbReference type="EMBL" id="KPX19795.1"/>
    </source>
</evidence>
<reference evidence="6 7" key="2">
    <citation type="submission" date="2018-08" db="EMBL/GenBank/DDBJ databases">
        <title>Recombination of ecologically and evolutionarily significant loci maintains genetic cohesion in the Pseudomonas syringae species complex.</title>
        <authorList>
            <person name="Dillon M."/>
            <person name="Thakur S."/>
            <person name="Almeida R.N.D."/>
            <person name="Weir B.S."/>
            <person name="Guttman D.S."/>
        </authorList>
    </citation>
    <scope>NUCLEOTIDE SEQUENCE [LARGE SCALE GENOMIC DNA]</scope>
    <source>
        <strain evidence="4 7">ICMP 4316</strain>
        <strain evidence="3 6">ICMP 8636</strain>
    </source>
</reference>
<dbReference type="Proteomes" id="UP000275613">
    <property type="component" value="Unassembled WGS sequence"/>
</dbReference>
<dbReference type="Proteomes" id="UP000050490">
    <property type="component" value="Unassembled WGS sequence"/>
</dbReference>
<feature type="region of interest" description="Disordered" evidence="1">
    <location>
        <begin position="24"/>
        <end position="44"/>
    </location>
</feature>
<proteinExistence type="predicted"/>
<dbReference type="EMBL" id="LJQI01000430">
    <property type="protein sequence ID" value="KPX19795.1"/>
    <property type="molecule type" value="Genomic_DNA"/>
</dbReference>
<evidence type="ECO:0000313" key="5">
    <source>
        <dbReference type="Proteomes" id="UP000050490"/>
    </source>
</evidence>
<accession>A0A0P9S314</accession>
<evidence type="ECO:0000313" key="4">
    <source>
        <dbReference type="EMBL" id="RMO50454.1"/>
    </source>
</evidence>
<comment type="caution">
    <text evidence="2">The sequence shown here is derived from an EMBL/GenBank/DDBJ whole genome shotgun (WGS) entry which is preliminary data.</text>
</comment>
<evidence type="ECO:0000313" key="7">
    <source>
        <dbReference type="Proteomes" id="UP000275613"/>
    </source>
</evidence>
<dbReference type="AlphaFoldDB" id="A0A0P9S314"/>